<feature type="transmembrane region" description="Helical" evidence="1">
    <location>
        <begin position="288"/>
        <end position="309"/>
    </location>
</feature>
<dbReference type="PANTHER" id="PTHR30576:SF0">
    <property type="entry name" value="UNDECAPRENYL-PHOSPHATE N-ACETYLGALACTOSAMINYL 1-PHOSPHATE TRANSFERASE-RELATED"/>
    <property type="match status" value="1"/>
</dbReference>
<dbReference type="Proteomes" id="UP000595001">
    <property type="component" value="Chromosome"/>
</dbReference>
<evidence type="ECO:0000313" key="3">
    <source>
        <dbReference type="EMBL" id="QPV63194.1"/>
    </source>
</evidence>
<keyword evidence="4" id="KW-1185">Reference proteome</keyword>
<organism evidence="3 4">
    <name type="scientific">Halosimplex litoreum</name>
    <dbReference type="NCBI Taxonomy" id="1198301"/>
    <lineage>
        <taxon>Archaea</taxon>
        <taxon>Methanobacteriati</taxon>
        <taxon>Methanobacteriota</taxon>
        <taxon>Stenosarchaea group</taxon>
        <taxon>Halobacteria</taxon>
        <taxon>Halobacteriales</taxon>
        <taxon>Haloarculaceae</taxon>
        <taxon>Halosimplex</taxon>
    </lineage>
</organism>
<feature type="transmembrane region" description="Helical" evidence="1">
    <location>
        <begin position="114"/>
        <end position="133"/>
    </location>
</feature>
<feature type="transmembrane region" description="Helical" evidence="1">
    <location>
        <begin position="48"/>
        <end position="70"/>
    </location>
</feature>
<evidence type="ECO:0000313" key="4">
    <source>
        <dbReference type="Proteomes" id="UP000595001"/>
    </source>
</evidence>
<dbReference type="EMBL" id="CP065856">
    <property type="protein sequence ID" value="QPV63194.1"/>
    <property type="molecule type" value="Genomic_DNA"/>
</dbReference>
<protein>
    <submittedName>
        <fullName evidence="3">Sugar transferase</fullName>
    </submittedName>
</protein>
<keyword evidence="1" id="KW-1133">Transmembrane helix</keyword>
<accession>A0A7T3KVC9</accession>
<feature type="domain" description="Bacterial sugar transferase" evidence="2">
    <location>
        <begin position="283"/>
        <end position="461"/>
    </location>
</feature>
<dbReference type="RefSeq" id="WP_198061987.1">
    <property type="nucleotide sequence ID" value="NZ_CP065856.1"/>
</dbReference>
<keyword evidence="3" id="KW-0808">Transferase</keyword>
<name>A0A7T3KVC9_9EURY</name>
<dbReference type="KEGG" id="hlt:I7X12_00740"/>
<keyword evidence="1" id="KW-0472">Membrane</keyword>
<reference evidence="3 4" key="1">
    <citation type="submission" date="2020-12" db="EMBL/GenBank/DDBJ databases">
        <title>Halosimplex halophilum sp. nov. and Halosimplex salinum sp. nov., two new members of the genus Halosimplex.</title>
        <authorList>
            <person name="Cui H.L."/>
        </authorList>
    </citation>
    <scope>NUCLEOTIDE SEQUENCE [LARGE SCALE GENOMIC DNA]</scope>
    <source>
        <strain evidence="3 4">YGH94</strain>
    </source>
</reference>
<dbReference type="AlphaFoldDB" id="A0A7T3KVC9"/>
<dbReference type="Pfam" id="PF02397">
    <property type="entry name" value="Bac_transf"/>
    <property type="match status" value="1"/>
</dbReference>
<sequence length="470" mass="51772">MNSRWQYRVASVGATLVLTLGALAVANHPLVQDLFALVPYFGRPAPAVLAGPKRTVAVLTTVGVVAGAMWPVFKPRPRRILDTILLTQKRVLLAMVGLAALGYYNYTYRLPRSTLMIVTGLLFVGLPVAMVAIRRRPSGSERAVVVGDDPETMADVLATTDLDVVGYVSPLAGRGGRSSDAGAGHTDGGVVVGAEPLADLECLGGLARLEEVLVAYDIDTAVLAFGDADRVSFFGTLDSCYEHGVVAKAHRDHADNVLTERAPDETLVDIDLEPWDTQDYIVKRVFDVAFAATGLLALSPVIAGIAVAIRLDSRGPILYSQERTAEFGGTFRIYKFRSMFPDSEDVTPVDDDDNDAITRVGRFLRTTHLDEIPQLWTILVGRMSVVGPRAVWTDEERYLEETTDRWRKRWFVKPGLTGFAQISGASSTDPETKLRYDLEYIRRQSFWLDVRIVIRQCWMVLTDLVSVLRD</sequence>
<gene>
    <name evidence="3" type="ORF">I7X12_00740</name>
</gene>
<keyword evidence="1" id="KW-0812">Transmembrane</keyword>
<dbReference type="GO" id="GO:0016780">
    <property type="term" value="F:phosphotransferase activity, for other substituted phosphate groups"/>
    <property type="evidence" value="ECO:0007669"/>
    <property type="project" value="TreeGrafter"/>
</dbReference>
<dbReference type="GeneID" id="60586975"/>
<feature type="transmembrane region" description="Helical" evidence="1">
    <location>
        <begin position="91"/>
        <end position="108"/>
    </location>
</feature>
<proteinExistence type="predicted"/>
<evidence type="ECO:0000256" key="1">
    <source>
        <dbReference type="SAM" id="Phobius"/>
    </source>
</evidence>
<dbReference type="PANTHER" id="PTHR30576">
    <property type="entry name" value="COLANIC BIOSYNTHESIS UDP-GLUCOSE LIPID CARRIER TRANSFERASE"/>
    <property type="match status" value="1"/>
</dbReference>
<evidence type="ECO:0000259" key="2">
    <source>
        <dbReference type="Pfam" id="PF02397"/>
    </source>
</evidence>
<dbReference type="InterPro" id="IPR003362">
    <property type="entry name" value="Bact_transf"/>
</dbReference>
<dbReference type="OrthoDB" id="340745at2157"/>